<feature type="region of interest" description="Disordered" evidence="1">
    <location>
        <begin position="47"/>
        <end position="70"/>
    </location>
</feature>
<gene>
    <name evidence="2" type="ORF">CGOC_LOCUS7712</name>
</gene>
<accession>A0A3P6USS4</accession>
<protein>
    <submittedName>
        <fullName evidence="2">Uncharacterized protein</fullName>
    </submittedName>
</protein>
<proteinExistence type="predicted"/>
<feature type="compositionally biased region" description="Polar residues" evidence="1">
    <location>
        <begin position="51"/>
        <end position="70"/>
    </location>
</feature>
<evidence type="ECO:0000313" key="3">
    <source>
        <dbReference type="Proteomes" id="UP000271889"/>
    </source>
</evidence>
<organism evidence="2 3">
    <name type="scientific">Cylicostephanus goldi</name>
    <name type="common">Nematode worm</name>
    <dbReference type="NCBI Taxonomy" id="71465"/>
    <lineage>
        <taxon>Eukaryota</taxon>
        <taxon>Metazoa</taxon>
        <taxon>Ecdysozoa</taxon>
        <taxon>Nematoda</taxon>
        <taxon>Chromadorea</taxon>
        <taxon>Rhabditida</taxon>
        <taxon>Rhabditina</taxon>
        <taxon>Rhabditomorpha</taxon>
        <taxon>Strongyloidea</taxon>
        <taxon>Strongylidae</taxon>
        <taxon>Cylicostephanus</taxon>
    </lineage>
</organism>
<keyword evidence="3" id="KW-1185">Reference proteome</keyword>
<dbReference type="Proteomes" id="UP000271889">
    <property type="component" value="Unassembled WGS sequence"/>
</dbReference>
<evidence type="ECO:0000256" key="1">
    <source>
        <dbReference type="SAM" id="MobiDB-lite"/>
    </source>
</evidence>
<dbReference type="AlphaFoldDB" id="A0A3P6USS4"/>
<name>A0A3P6USS4_CYLGO</name>
<sequence length="70" mass="8222">MTDNETFQVKVVTDLKNEYPEVFRSEARKIYESKARLVLKRNAACSRLQKGKTSTRPTPQHQNGRQWIGW</sequence>
<dbReference type="EMBL" id="UYRV01027123">
    <property type="protein sequence ID" value="VDK80491.1"/>
    <property type="molecule type" value="Genomic_DNA"/>
</dbReference>
<reference evidence="2 3" key="1">
    <citation type="submission" date="2018-11" db="EMBL/GenBank/DDBJ databases">
        <authorList>
            <consortium name="Pathogen Informatics"/>
        </authorList>
    </citation>
    <scope>NUCLEOTIDE SEQUENCE [LARGE SCALE GENOMIC DNA]</scope>
</reference>
<evidence type="ECO:0000313" key="2">
    <source>
        <dbReference type="EMBL" id="VDK80491.1"/>
    </source>
</evidence>